<proteinExistence type="inferred from homology"/>
<dbReference type="Gene3D" id="3.40.50.1110">
    <property type="entry name" value="SGNH hydrolase"/>
    <property type="match status" value="1"/>
</dbReference>
<feature type="region of interest" description="Disordered" evidence="8">
    <location>
        <begin position="308"/>
        <end position="365"/>
    </location>
</feature>
<dbReference type="InterPro" id="IPR036514">
    <property type="entry name" value="SGNH_hydro_sf"/>
</dbReference>
<dbReference type="PANTHER" id="PTHR45650">
    <property type="entry name" value="GDSL-LIKE LIPASE/ACYLHYDROLASE-RELATED"/>
    <property type="match status" value="1"/>
</dbReference>
<dbReference type="PANTHER" id="PTHR45650:SF14">
    <property type="entry name" value="GDSL ESTERASE_LIPASE 7-LIKE"/>
    <property type="match status" value="1"/>
</dbReference>
<dbReference type="Pfam" id="PF00657">
    <property type="entry name" value="Lipase_GDSL"/>
    <property type="match status" value="1"/>
</dbReference>
<dbReference type="GO" id="GO:0016042">
    <property type="term" value="P:lipid catabolic process"/>
    <property type="evidence" value="ECO:0007669"/>
    <property type="project" value="UniProtKB-KW"/>
</dbReference>
<evidence type="ECO:0000256" key="3">
    <source>
        <dbReference type="ARBA" id="ARBA00022525"/>
    </source>
</evidence>
<evidence type="ECO:0000313" key="11">
    <source>
        <dbReference type="Proteomes" id="UP000594638"/>
    </source>
</evidence>
<sequence length="365" mass="40646">MEKMISIIIFLLCISSVNSNSPIAPALYVFGDSLFDSGNNNLLLTLGKANYPPYGVNFDGGATGRFTDGKTIPDLIAEFLGLPYSLPYFSLRGSPELTELNYASATCGILPETGKSRGICLNFDEQIDLFNLTVELELFKHYKASSKRLYKIGARKIIMFEIGPIGCISSVTRKINHSGKCVKKINQLAVTFNNQLATLLRSLTSTLQGSEFILGQVYWLGYDAIINPSNYGLEDSTNPCCTTWANGTSACIPGLPACHDPDKHYFWDGYHLTQAVYKVIGTRCINGTTESIVSRDYIATSAHGVVTTADHDEEEEKLEQSEPLTRDKFKKDKFEKEFYDDDNGREHNGEEENEVSEDEDKDWKI</sequence>
<keyword evidence="5" id="KW-0378">Hydrolase</keyword>
<evidence type="ECO:0000313" key="10">
    <source>
        <dbReference type="EMBL" id="CAA2989169.1"/>
    </source>
</evidence>
<dbReference type="InterPro" id="IPR001087">
    <property type="entry name" value="GDSL"/>
</dbReference>
<keyword evidence="6" id="KW-0442">Lipid degradation</keyword>
<dbReference type="Gramene" id="OE9A035848T1">
    <property type="protein sequence ID" value="OE9A035848C1"/>
    <property type="gene ID" value="OE9A035848"/>
</dbReference>
<keyword evidence="11" id="KW-1185">Reference proteome</keyword>
<evidence type="ECO:0000256" key="2">
    <source>
        <dbReference type="ARBA" id="ARBA00008668"/>
    </source>
</evidence>
<feature type="chain" id="PRO_5035718127" evidence="9">
    <location>
        <begin position="20"/>
        <end position="365"/>
    </location>
</feature>
<protein>
    <submittedName>
        <fullName evidence="10">GDSL esterase lipase 7-like</fullName>
    </submittedName>
</protein>
<dbReference type="EMBL" id="CACTIH010004066">
    <property type="protein sequence ID" value="CAA2989169.1"/>
    <property type="molecule type" value="Genomic_DNA"/>
</dbReference>
<organism evidence="10 11">
    <name type="scientific">Olea europaea subsp. europaea</name>
    <dbReference type="NCBI Taxonomy" id="158383"/>
    <lineage>
        <taxon>Eukaryota</taxon>
        <taxon>Viridiplantae</taxon>
        <taxon>Streptophyta</taxon>
        <taxon>Embryophyta</taxon>
        <taxon>Tracheophyta</taxon>
        <taxon>Spermatophyta</taxon>
        <taxon>Magnoliopsida</taxon>
        <taxon>eudicotyledons</taxon>
        <taxon>Gunneridae</taxon>
        <taxon>Pentapetalae</taxon>
        <taxon>asterids</taxon>
        <taxon>lamiids</taxon>
        <taxon>Lamiales</taxon>
        <taxon>Oleaceae</taxon>
        <taxon>Oleeae</taxon>
        <taxon>Olea</taxon>
    </lineage>
</organism>
<reference evidence="10 11" key="1">
    <citation type="submission" date="2019-12" db="EMBL/GenBank/DDBJ databases">
        <authorList>
            <person name="Alioto T."/>
            <person name="Alioto T."/>
            <person name="Gomez Garrido J."/>
        </authorList>
    </citation>
    <scope>NUCLEOTIDE SEQUENCE [LARGE SCALE GENOMIC DNA]</scope>
</reference>
<dbReference type="OrthoDB" id="1600564at2759"/>
<accession>A0A8S0S9Y6</accession>
<dbReference type="Proteomes" id="UP000594638">
    <property type="component" value="Unassembled WGS sequence"/>
</dbReference>
<evidence type="ECO:0000256" key="7">
    <source>
        <dbReference type="ARBA" id="ARBA00023098"/>
    </source>
</evidence>
<evidence type="ECO:0000256" key="9">
    <source>
        <dbReference type="SAM" id="SignalP"/>
    </source>
</evidence>
<dbReference type="GO" id="GO:0005576">
    <property type="term" value="C:extracellular region"/>
    <property type="evidence" value="ECO:0007669"/>
    <property type="project" value="UniProtKB-SubCell"/>
</dbReference>
<evidence type="ECO:0000256" key="8">
    <source>
        <dbReference type="SAM" id="MobiDB-lite"/>
    </source>
</evidence>
<feature type="signal peptide" evidence="9">
    <location>
        <begin position="1"/>
        <end position="19"/>
    </location>
</feature>
<feature type="compositionally biased region" description="Basic and acidic residues" evidence="8">
    <location>
        <begin position="318"/>
        <end position="350"/>
    </location>
</feature>
<feature type="compositionally biased region" description="Acidic residues" evidence="8">
    <location>
        <begin position="351"/>
        <end position="365"/>
    </location>
</feature>
<comment type="caution">
    <text evidence="10">The sequence shown here is derived from an EMBL/GenBank/DDBJ whole genome shotgun (WGS) entry which is preliminary data.</text>
</comment>
<gene>
    <name evidence="10" type="ORF">OLEA9_A035848</name>
</gene>
<name>A0A8S0S9Y6_OLEEU</name>
<comment type="similarity">
    <text evidence="2">Belongs to the 'GDSL' lipolytic enzyme family.</text>
</comment>
<evidence type="ECO:0000256" key="6">
    <source>
        <dbReference type="ARBA" id="ARBA00022963"/>
    </source>
</evidence>
<dbReference type="CDD" id="cd01837">
    <property type="entry name" value="SGNH_plant_lipase_like"/>
    <property type="match status" value="1"/>
</dbReference>
<evidence type="ECO:0000256" key="1">
    <source>
        <dbReference type="ARBA" id="ARBA00004613"/>
    </source>
</evidence>
<comment type="subcellular location">
    <subcellularLocation>
        <location evidence="1">Secreted</location>
    </subcellularLocation>
</comment>
<dbReference type="AlphaFoldDB" id="A0A8S0S9Y6"/>
<dbReference type="GO" id="GO:0016788">
    <property type="term" value="F:hydrolase activity, acting on ester bonds"/>
    <property type="evidence" value="ECO:0007669"/>
    <property type="project" value="InterPro"/>
</dbReference>
<keyword evidence="4 9" id="KW-0732">Signal</keyword>
<dbReference type="InterPro" id="IPR035669">
    <property type="entry name" value="SGNH_plant_lipase-like"/>
</dbReference>
<evidence type="ECO:0000256" key="4">
    <source>
        <dbReference type="ARBA" id="ARBA00022729"/>
    </source>
</evidence>
<keyword evidence="3" id="KW-0964">Secreted</keyword>
<dbReference type="InterPro" id="IPR051238">
    <property type="entry name" value="GDSL_esterase/lipase"/>
</dbReference>
<evidence type="ECO:0000256" key="5">
    <source>
        <dbReference type="ARBA" id="ARBA00022801"/>
    </source>
</evidence>
<keyword evidence="7" id="KW-0443">Lipid metabolism</keyword>